<gene>
    <name evidence="1" type="ORF">MNEG_0951</name>
</gene>
<protein>
    <submittedName>
        <fullName evidence="1">Uncharacterized protein</fullName>
    </submittedName>
</protein>
<dbReference type="Proteomes" id="UP000054498">
    <property type="component" value="Unassembled WGS sequence"/>
</dbReference>
<accession>A0A0D2NRU3</accession>
<dbReference type="KEGG" id="mng:MNEG_0951"/>
<proteinExistence type="predicted"/>
<dbReference type="AlphaFoldDB" id="A0A0D2NRU3"/>
<dbReference type="RefSeq" id="XP_013906025.1">
    <property type="nucleotide sequence ID" value="XM_014050571.1"/>
</dbReference>
<dbReference type="GeneID" id="25727069"/>
<sequence length="229" mass="25031">MDAPTFRQQLLQALPELFPGDENTDFRGDAAVAIDKMSADWSAGLLGMPVGDQKAAIKAAVRGGRGTEIYSNVILTIIGKEDETVMPFKRVNRGQLERVLDRHGCDLVLDPVDGELTSIVGVELHDNLVMTALQGLPPWEQRMSTVEGFVLSPGRSLEESATKKVVELMRRQHPEAVAAEIRVISSADGQQREVDGVVIADECAAIVEAKQQLTEEAVPQLESCLRFIR</sequence>
<reference evidence="1 2" key="1">
    <citation type="journal article" date="2013" name="BMC Genomics">
        <title>Reconstruction of the lipid metabolism for the microalga Monoraphidium neglectum from its genome sequence reveals characteristics suitable for biofuel production.</title>
        <authorList>
            <person name="Bogen C."/>
            <person name="Al-Dilaimi A."/>
            <person name="Albersmeier A."/>
            <person name="Wichmann J."/>
            <person name="Grundmann M."/>
            <person name="Rupp O."/>
            <person name="Lauersen K.J."/>
            <person name="Blifernez-Klassen O."/>
            <person name="Kalinowski J."/>
            <person name="Goesmann A."/>
            <person name="Mussgnug J.H."/>
            <person name="Kruse O."/>
        </authorList>
    </citation>
    <scope>NUCLEOTIDE SEQUENCE [LARGE SCALE GENOMIC DNA]</scope>
    <source>
        <strain evidence="1 2">SAG 48.87</strain>
    </source>
</reference>
<evidence type="ECO:0000313" key="2">
    <source>
        <dbReference type="Proteomes" id="UP000054498"/>
    </source>
</evidence>
<organism evidence="1 2">
    <name type="scientific">Monoraphidium neglectum</name>
    <dbReference type="NCBI Taxonomy" id="145388"/>
    <lineage>
        <taxon>Eukaryota</taxon>
        <taxon>Viridiplantae</taxon>
        <taxon>Chlorophyta</taxon>
        <taxon>core chlorophytes</taxon>
        <taxon>Chlorophyceae</taxon>
        <taxon>CS clade</taxon>
        <taxon>Sphaeropleales</taxon>
        <taxon>Selenastraceae</taxon>
        <taxon>Monoraphidium</taxon>
    </lineage>
</organism>
<keyword evidence="2" id="KW-1185">Reference proteome</keyword>
<name>A0A0D2NRU3_9CHLO</name>
<evidence type="ECO:0000313" key="1">
    <source>
        <dbReference type="EMBL" id="KIZ07006.1"/>
    </source>
</evidence>
<dbReference type="EMBL" id="KK100306">
    <property type="protein sequence ID" value="KIZ07006.1"/>
    <property type="molecule type" value="Genomic_DNA"/>
</dbReference>